<reference evidence="1 2" key="1">
    <citation type="submission" date="2015-12" db="EMBL/GenBank/DDBJ databases">
        <title>Intraspecies pangenome expansion in the marine bacterium Alteromonas.</title>
        <authorList>
            <person name="Lopez-Perez M."/>
            <person name="Rodriguez-Valera F."/>
        </authorList>
    </citation>
    <scope>NUCLEOTIDE SEQUENCE [LARGE SCALE GENOMIC DNA]</scope>
    <source>
        <strain evidence="1 2">UM8</strain>
        <plasmid evidence="1 2">pAMEDUM8_300</plasmid>
    </source>
</reference>
<name>A0AAC8XPW9_9ALTE</name>
<evidence type="ECO:0000313" key="2">
    <source>
        <dbReference type="Proteomes" id="UP000061468"/>
    </source>
</evidence>
<evidence type="ECO:0000313" key="1">
    <source>
        <dbReference type="EMBL" id="AMJ80789.1"/>
    </source>
</evidence>
<keyword evidence="1" id="KW-0614">Plasmid</keyword>
<dbReference type="Proteomes" id="UP000061468">
    <property type="component" value="Plasmid pAMEDUM8_300"/>
</dbReference>
<geneLocation type="plasmid" evidence="1 2">
    <name>pAMEDUM8_300</name>
</geneLocation>
<dbReference type="RefSeq" id="WP_015068603.1">
    <property type="nucleotide sequence ID" value="NZ_CAKMLI010000007.1"/>
</dbReference>
<sequence>MNAAQLAIDMARGQEQRIDARNEDKAATVQAGQADTLTLDLRRSLNGLKVGLSLVTACIWKGEDAEKNLKELIDLTQSLSNELLPDTKNNEEEKRQAAIIRTSILRCVEEVAKQDTADSLSSAQLASLFDIASELSTYETLPPQNIAQSFDLSFLVAIGFNTSSLTEDSSSISEHLAEVKFGLTETFATLEKFNISNSALSHIKAIVLDEIIALHRQLVMEEAERRRINKLGRIEGKENLKVVEMKFKSLLKSIIEATIANTKVSP</sequence>
<organism evidence="1 2">
    <name type="scientific">Alteromonas mediterranea</name>
    <dbReference type="NCBI Taxonomy" id="314275"/>
    <lineage>
        <taxon>Bacteria</taxon>
        <taxon>Pseudomonadati</taxon>
        <taxon>Pseudomonadota</taxon>
        <taxon>Gammaproteobacteria</taxon>
        <taxon>Alteromonadales</taxon>
        <taxon>Alteromonadaceae</taxon>
        <taxon>Alteromonas/Salinimonas group</taxon>
        <taxon>Alteromonas</taxon>
    </lineage>
</organism>
<gene>
    <name evidence="1" type="ORF">AV942_20610</name>
</gene>
<dbReference type="EMBL" id="CP013929">
    <property type="protein sequence ID" value="AMJ80789.1"/>
    <property type="molecule type" value="Genomic_DNA"/>
</dbReference>
<protein>
    <submittedName>
        <fullName evidence="1">Uncharacterized protein</fullName>
    </submittedName>
</protein>
<accession>A0AAC8XPW9</accession>
<dbReference type="AlphaFoldDB" id="A0AAC8XPW9"/>
<proteinExistence type="predicted"/>